<evidence type="ECO:0000313" key="2">
    <source>
        <dbReference type="EMBL" id="KAJ8395526.1"/>
    </source>
</evidence>
<dbReference type="EMBL" id="JAINUG010000116">
    <property type="protein sequence ID" value="KAJ8395526.1"/>
    <property type="molecule type" value="Genomic_DNA"/>
</dbReference>
<keyword evidence="3" id="KW-1185">Reference proteome</keyword>
<protein>
    <submittedName>
        <fullName evidence="2">Uncharacterized protein</fullName>
    </submittedName>
</protein>
<reference evidence="2" key="1">
    <citation type="journal article" date="2023" name="Science">
        <title>Genome structures resolve the early diversification of teleost fishes.</title>
        <authorList>
            <person name="Parey E."/>
            <person name="Louis A."/>
            <person name="Montfort J."/>
            <person name="Bouchez O."/>
            <person name="Roques C."/>
            <person name="Iampietro C."/>
            <person name="Lluch J."/>
            <person name="Castinel A."/>
            <person name="Donnadieu C."/>
            <person name="Desvignes T."/>
            <person name="Floi Bucao C."/>
            <person name="Jouanno E."/>
            <person name="Wen M."/>
            <person name="Mejri S."/>
            <person name="Dirks R."/>
            <person name="Jansen H."/>
            <person name="Henkel C."/>
            <person name="Chen W.J."/>
            <person name="Zahm M."/>
            <person name="Cabau C."/>
            <person name="Klopp C."/>
            <person name="Thompson A.W."/>
            <person name="Robinson-Rechavi M."/>
            <person name="Braasch I."/>
            <person name="Lecointre G."/>
            <person name="Bobe J."/>
            <person name="Postlethwait J.H."/>
            <person name="Berthelot C."/>
            <person name="Roest Crollius H."/>
            <person name="Guiguen Y."/>
        </authorList>
    </citation>
    <scope>NUCLEOTIDE SEQUENCE</scope>
    <source>
        <strain evidence="2">NC1722</strain>
    </source>
</reference>
<comment type="caution">
    <text evidence="2">The sequence shown here is derived from an EMBL/GenBank/DDBJ whole genome shotgun (WGS) entry which is preliminary data.</text>
</comment>
<feature type="compositionally biased region" description="Polar residues" evidence="1">
    <location>
        <begin position="55"/>
        <end position="71"/>
    </location>
</feature>
<name>A0AAD7S671_9TELE</name>
<dbReference type="Proteomes" id="UP001221898">
    <property type="component" value="Unassembled WGS sequence"/>
</dbReference>
<proteinExistence type="predicted"/>
<accession>A0AAD7S671</accession>
<gene>
    <name evidence="2" type="ORF">AAFF_G00032600</name>
</gene>
<dbReference type="AlphaFoldDB" id="A0AAD7S671"/>
<feature type="region of interest" description="Disordered" evidence="1">
    <location>
        <begin position="26"/>
        <end position="71"/>
    </location>
</feature>
<organism evidence="2 3">
    <name type="scientific">Aldrovandia affinis</name>
    <dbReference type="NCBI Taxonomy" id="143900"/>
    <lineage>
        <taxon>Eukaryota</taxon>
        <taxon>Metazoa</taxon>
        <taxon>Chordata</taxon>
        <taxon>Craniata</taxon>
        <taxon>Vertebrata</taxon>
        <taxon>Euteleostomi</taxon>
        <taxon>Actinopterygii</taxon>
        <taxon>Neopterygii</taxon>
        <taxon>Teleostei</taxon>
        <taxon>Notacanthiformes</taxon>
        <taxon>Halosauridae</taxon>
        <taxon>Aldrovandia</taxon>
    </lineage>
</organism>
<evidence type="ECO:0000256" key="1">
    <source>
        <dbReference type="SAM" id="MobiDB-lite"/>
    </source>
</evidence>
<sequence length="71" mass="7721">MCSHASPRRLESLSAFLPTCVNRLTQVPPDRNGGEITPPTQSVPRAWTDRVPTARATTGTPILTPSQPARR</sequence>
<evidence type="ECO:0000313" key="3">
    <source>
        <dbReference type="Proteomes" id="UP001221898"/>
    </source>
</evidence>